<evidence type="ECO:0000259" key="3">
    <source>
        <dbReference type="PROSITE" id="PS51186"/>
    </source>
</evidence>
<evidence type="ECO:0000313" key="4">
    <source>
        <dbReference type="EMBL" id="PKW27410.1"/>
    </source>
</evidence>
<name>A0A2N3YKL7_9MICO</name>
<dbReference type="PROSITE" id="PS51186">
    <property type="entry name" value="GNAT"/>
    <property type="match status" value="1"/>
</dbReference>
<keyword evidence="2" id="KW-0012">Acyltransferase</keyword>
<dbReference type="AlphaFoldDB" id="A0A2N3YKL7"/>
<dbReference type="Gene3D" id="3.40.630.30">
    <property type="match status" value="1"/>
</dbReference>
<sequence length="173" mass="18287">MTGTTAVRAAVNPAPAPAGTALRDARWSDVEALAALEGDLFPDDAWSAASWWAELAGRPRRDYVVLTDGRGIAGYAGLDHGGEVSDVMTVAVAPRCRGGGLGRLLLGELERRACGRGAAHLMLEVRADNEAALALYRRSGFVELARRRGYYRPGPVDALVLRKTLSTNGVGDG</sequence>
<gene>
    <name evidence="4" type="ORF">ATL31_2251</name>
</gene>
<dbReference type="NCBIfam" id="TIGR01575">
    <property type="entry name" value="rimI"/>
    <property type="match status" value="1"/>
</dbReference>
<dbReference type="SUPFAM" id="SSF55729">
    <property type="entry name" value="Acyl-CoA N-acyltransferases (Nat)"/>
    <property type="match status" value="1"/>
</dbReference>
<dbReference type="EMBL" id="PJNE01000001">
    <property type="protein sequence ID" value="PKW27410.1"/>
    <property type="molecule type" value="Genomic_DNA"/>
</dbReference>
<dbReference type="InterPro" id="IPR006464">
    <property type="entry name" value="AcTrfase_RimI/Ard1"/>
</dbReference>
<evidence type="ECO:0000256" key="1">
    <source>
        <dbReference type="ARBA" id="ARBA00022679"/>
    </source>
</evidence>
<reference evidence="4 5" key="1">
    <citation type="submission" date="2017-12" db="EMBL/GenBank/DDBJ databases">
        <title>Sequencing the genomes of 1000 Actinobacteria strains.</title>
        <authorList>
            <person name="Klenk H.-P."/>
        </authorList>
    </citation>
    <scope>NUCLEOTIDE SEQUENCE [LARGE SCALE GENOMIC DNA]</scope>
    <source>
        <strain evidence="4 5">DSM 12806</strain>
    </source>
</reference>
<dbReference type="InterPro" id="IPR016181">
    <property type="entry name" value="Acyl_CoA_acyltransferase"/>
</dbReference>
<evidence type="ECO:0000256" key="2">
    <source>
        <dbReference type="ARBA" id="ARBA00023315"/>
    </source>
</evidence>
<comment type="caution">
    <text evidence="4">The sequence shown here is derived from an EMBL/GenBank/DDBJ whole genome shotgun (WGS) entry which is preliminary data.</text>
</comment>
<dbReference type="InterPro" id="IPR000182">
    <property type="entry name" value="GNAT_dom"/>
</dbReference>
<organism evidence="4 5">
    <name type="scientific">Phycicoccus duodecadis</name>
    <dbReference type="NCBI Taxonomy" id="173053"/>
    <lineage>
        <taxon>Bacteria</taxon>
        <taxon>Bacillati</taxon>
        <taxon>Actinomycetota</taxon>
        <taxon>Actinomycetes</taxon>
        <taxon>Micrococcales</taxon>
        <taxon>Intrasporangiaceae</taxon>
        <taxon>Phycicoccus</taxon>
    </lineage>
</organism>
<dbReference type="InterPro" id="IPR050832">
    <property type="entry name" value="Bact_Acetyltransf"/>
</dbReference>
<protein>
    <submittedName>
        <fullName evidence="4">Ribosomal-protein-alanine N-acetyltransferase</fullName>
    </submittedName>
</protein>
<dbReference type="PANTHER" id="PTHR43877">
    <property type="entry name" value="AMINOALKYLPHOSPHONATE N-ACETYLTRANSFERASE-RELATED-RELATED"/>
    <property type="match status" value="1"/>
</dbReference>
<accession>A0A2N3YKL7</accession>
<keyword evidence="1 4" id="KW-0808">Transferase</keyword>
<evidence type="ECO:0000313" key="5">
    <source>
        <dbReference type="Proteomes" id="UP000233781"/>
    </source>
</evidence>
<dbReference type="RefSeq" id="WP_101395838.1">
    <property type="nucleotide sequence ID" value="NZ_PJNE01000001.1"/>
</dbReference>
<dbReference type="OrthoDB" id="529907at2"/>
<feature type="domain" description="N-acetyltransferase" evidence="3">
    <location>
        <begin position="20"/>
        <end position="166"/>
    </location>
</feature>
<proteinExistence type="predicted"/>
<dbReference type="Proteomes" id="UP000233781">
    <property type="component" value="Unassembled WGS sequence"/>
</dbReference>
<dbReference type="Pfam" id="PF00583">
    <property type="entry name" value="Acetyltransf_1"/>
    <property type="match status" value="1"/>
</dbReference>
<keyword evidence="5" id="KW-1185">Reference proteome</keyword>
<dbReference type="GO" id="GO:0008080">
    <property type="term" value="F:N-acetyltransferase activity"/>
    <property type="evidence" value="ECO:0007669"/>
    <property type="project" value="InterPro"/>
</dbReference>